<keyword evidence="2" id="KW-0812">Transmembrane</keyword>
<sequence>MTPTSEREDYQRVERRNNESTTREIRLENNCPLRATVVSCRRWVRYSYDTSNRAYRVSLCPSSPPILIPLCVQTTYMTRTCKQKLEIRRFLQAKIYFFFLSFFSIYLSIYLSLSLSLSLSYFISLFSFCSRSYRRELTFRKTVCFSRPDGDTRDTKRREAAGNKVTKKGEKRSRKRKRREQISQMEIKTASIIACFY</sequence>
<gene>
    <name evidence="3" type="ORF">K0M31_013268</name>
</gene>
<feature type="transmembrane region" description="Helical" evidence="2">
    <location>
        <begin position="95"/>
        <end position="123"/>
    </location>
</feature>
<keyword evidence="2" id="KW-1133">Transmembrane helix</keyword>
<keyword evidence="4" id="KW-1185">Reference proteome</keyword>
<feature type="compositionally biased region" description="Basic and acidic residues" evidence="1">
    <location>
        <begin position="150"/>
        <end position="161"/>
    </location>
</feature>
<feature type="region of interest" description="Disordered" evidence="1">
    <location>
        <begin position="150"/>
        <end position="180"/>
    </location>
</feature>
<reference evidence="3" key="1">
    <citation type="submission" date="2021-10" db="EMBL/GenBank/DDBJ databases">
        <title>Melipona bicolor Genome sequencing and assembly.</title>
        <authorList>
            <person name="Araujo N.S."/>
            <person name="Arias M.C."/>
        </authorList>
    </citation>
    <scope>NUCLEOTIDE SEQUENCE</scope>
    <source>
        <strain evidence="3">USP_2M_L1-L4_2017</strain>
        <tissue evidence="3">Whole body</tissue>
    </source>
</reference>
<evidence type="ECO:0008006" key="5">
    <source>
        <dbReference type="Google" id="ProtNLM"/>
    </source>
</evidence>
<comment type="caution">
    <text evidence="3">The sequence shown here is derived from an EMBL/GenBank/DDBJ whole genome shotgun (WGS) entry which is preliminary data.</text>
</comment>
<accession>A0AA40FI00</accession>
<dbReference type="AlphaFoldDB" id="A0AA40FI00"/>
<dbReference type="Proteomes" id="UP001177670">
    <property type="component" value="Unassembled WGS sequence"/>
</dbReference>
<name>A0AA40FI00_9HYME</name>
<evidence type="ECO:0000313" key="3">
    <source>
        <dbReference type="EMBL" id="KAK1119439.1"/>
    </source>
</evidence>
<dbReference type="EMBL" id="JAHYIQ010000036">
    <property type="protein sequence ID" value="KAK1119439.1"/>
    <property type="molecule type" value="Genomic_DNA"/>
</dbReference>
<feature type="compositionally biased region" description="Basic residues" evidence="1">
    <location>
        <begin position="165"/>
        <end position="179"/>
    </location>
</feature>
<protein>
    <recommendedName>
        <fullName evidence="5">Transmembrane protein</fullName>
    </recommendedName>
</protein>
<evidence type="ECO:0000256" key="2">
    <source>
        <dbReference type="SAM" id="Phobius"/>
    </source>
</evidence>
<evidence type="ECO:0000313" key="4">
    <source>
        <dbReference type="Proteomes" id="UP001177670"/>
    </source>
</evidence>
<evidence type="ECO:0000256" key="1">
    <source>
        <dbReference type="SAM" id="MobiDB-lite"/>
    </source>
</evidence>
<proteinExistence type="predicted"/>
<keyword evidence="2" id="KW-0472">Membrane</keyword>
<organism evidence="3 4">
    <name type="scientific">Melipona bicolor</name>
    <dbReference type="NCBI Taxonomy" id="60889"/>
    <lineage>
        <taxon>Eukaryota</taxon>
        <taxon>Metazoa</taxon>
        <taxon>Ecdysozoa</taxon>
        <taxon>Arthropoda</taxon>
        <taxon>Hexapoda</taxon>
        <taxon>Insecta</taxon>
        <taxon>Pterygota</taxon>
        <taxon>Neoptera</taxon>
        <taxon>Endopterygota</taxon>
        <taxon>Hymenoptera</taxon>
        <taxon>Apocrita</taxon>
        <taxon>Aculeata</taxon>
        <taxon>Apoidea</taxon>
        <taxon>Anthophila</taxon>
        <taxon>Apidae</taxon>
        <taxon>Melipona</taxon>
    </lineage>
</organism>